<gene>
    <name evidence="1" type="ORF">L6452_33481</name>
</gene>
<sequence>MALSPGTLAECLPTLKSDRIRSEFATDLNFVEIRQDEPCTVLWKSEEVGPDEKTQRVPPLLNRQKNGVNLKRPKLLLRGVLIKPMTRQNEPNNEEHAMDWSQSPGHNRPICTAGWRTLATLPAIVTDVTIAVAQSPSGSRDYGQYAKSARRAGGDNIYGRPTEITTNELPPPPVNALGGGPEFIPRRNIAATHPIMEEVTPETRMMDRMMQAMNAAMAQQQEMFMKLLEDRDASNRRPETVAENVIVAGSGGSEPVVPSNEIPPPGPPKACTFKTFLGCRPPEFKGTDDPLLCMNWVREMEQAFRSSECGEGQKAIFGSEMLRGTALTWWNVYSSSVEATVLAKLSWSTFKKKLMEEFCNERALDRLEEEFRNLRKGNLSLREYNRQFMDKIGLVGHLVPTEKEKIKAYTKGLSSEMKNLVRVSKVSTLREAIEEAQLVEDSYGPSKVERSGPAEKRRWEGNSAPPRRTRPFTNNYRGSESGREARWCSRCRSKHVGPCNPGGSNCFKCGKAGHERRDCPVRGITCFECKEPGHFRSECPKTKTVGKDTKKADPPRATGRAFQMTTEEARASTDVVSGTFLLNSVPTRILFDSGASFSFVSFSFCQKLSVPASSLENAIVVELADGGQVVVRDVLKGCKLEIEGKEFSVNLMPMVIGGFDVVIGMDWLADNQAEILCAKKLIRIPISNEDSITVYGERRKGEVAIINLVKARKCLAKGCPSFLAYVIDAKLEKKKLEDVAVHQERLL</sequence>
<protein>
    <submittedName>
        <fullName evidence="1">Uncharacterized protein</fullName>
    </submittedName>
</protein>
<evidence type="ECO:0000313" key="1">
    <source>
        <dbReference type="EMBL" id="KAI3684260.1"/>
    </source>
</evidence>
<proteinExistence type="predicted"/>
<accession>A0ACB8YFK4</accession>
<name>A0ACB8YFK4_ARCLA</name>
<dbReference type="EMBL" id="CM042058">
    <property type="protein sequence ID" value="KAI3684260.1"/>
    <property type="molecule type" value="Genomic_DNA"/>
</dbReference>
<evidence type="ECO:0000313" key="2">
    <source>
        <dbReference type="Proteomes" id="UP001055879"/>
    </source>
</evidence>
<organism evidence="1 2">
    <name type="scientific">Arctium lappa</name>
    <name type="common">Greater burdock</name>
    <name type="synonym">Lappa major</name>
    <dbReference type="NCBI Taxonomy" id="4217"/>
    <lineage>
        <taxon>Eukaryota</taxon>
        <taxon>Viridiplantae</taxon>
        <taxon>Streptophyta</taxon>
        <taxon>Embryophyta</taxon>
        <taxon>Tracheophyta</taxon>
        <taxon>Spermatophyta</taxon>
        <taxon>Magnoliopsida</taxon>
        <taxon>eudicotyledons</taxon>
        <taxon>Gunneridae</taxon>
        <taxon>Pentapetalae</taxon>
        <taxon>asterids</taxon>
        <taxon>campanulids</taxon>
        <taxon>Asterales</taxon>
        <taxon>Asteraceae</taxon>
        <taxon>Carduoideae</taxon>
        <taxon>Cardueae</taxon>
        <taxon>Arctiinae</taxon>
        <taxon>Arctium</taxon>
    </lineage>
</organism>
<reference evidence="1 2" key="2">
    <citation type="journal article" date="2022" name="Mol. Ecol. Resour.">
        <title>The genomes of chicory, endive, great burdock and yacon provide insights into Asteraceae paleo-polyploidization history and plant inulin production.</title>
        <authorList>
            <person name="Fan W."/>
            <person name="Wang S."/>
            <person name="Wang H."/>
            <person name="Wang A."/>
            <person name="Jiang F."/>
            <person name="Liu H."/>
            <person name="Zhao H."/>
            <person name="Xu D."/>
            <person name="Zhang Y."/>
        </authorList>
    </citation>
    <scope>NUCLEOTIDE SEQUENCE [LARGE SCALE GENOMIC DNA]</scope>
    <source>
        <strain evidence="2">cv. Niubang</strain>
    </source>
</reference>
<comment type="caution">
    <text evidence="1">The sequence shown here is derived from an EMBL/GenBank/DDBJ whole genome shotgun (WGS) entry which is preliminary data.</text>
</comment>
<dbReference type="Proteomes" id="UP001055879">
    <property type="component" value="Linkage Group LG12"/>
</dbReference>
<keyword evidence="2" id="KW-1185">Reference proteome</keyword>
<reference evidence="2" key="1">
    <citation type="journal article" date="2022" name="Mol. Ecol. Resour.">
        <title>The genomes of chicory, endive, great burdock and yacon provide insights into Asteraceae palaeo-polyploidization history and plant inulin production.</title>
        <authorList>
            <person name="Fan W."/>
            <person name="Wang S."/>
            <person name="Wang H."/>
            <person name="Wang A."/>
            <person name="Jiang F."/>
            <person name="Liu H."/>
            <person name="Zhao H."/>
            <person name="Xu D."/>
            <person name="Zhang Y."/>
        </authorList>
    </citation>
    <scope>NUCLEOTIDE SEQUENCE [LARGE SCALE GENOMIC DNA]</scope>
    <source>
        <strain evidence="2">cv. Niubang</strain>
    </source>
</reference>